<feature type="domain" description="CBS" evidence="12">
    <location>
        <begin position="287"/>
        <end position="347"/>
    </location>
</feature>
<dbReference type="SUPFAM" id="SSF56176">
    <property type="entry name" value="FAD-binding/transporter-associated domain-like"/>
    <property type="match status" value="1"/>
</dbReference>
<dbReference type="GO" id="GO:0005886">
    <property type="term" value="C:plasma membrane"/>
    <property type="evidence" value="ECO:0007669"/>
    <property type="project" value="UniProtKB-SubCell"/>
</dbReference>
<dbReference type="RefSeq" id="WP_147927515.1">
    <property type="nucleotide sequence ID" value="NZ_VKAC01000010.1"/>
</dbReference>
<dbReference type="Pfam" id="PF03471">
    <property type="entry name" value="CorC_HlyC"/>
    <property type="match status" value="1"/>
</dbReference>
<dbReference type="CDD" id="cd04590">
    <property type="entry name" value="CBS_pair_CorC_HlyC_assoc"/>
    <property type="match status" value="1"/>
</dbReference>
<keyword evidence="15" id="KW-1185">Reference proteome</keyword>
<comment type="similarity">
    <text evidence="2">Belongs to the UPF0053 family.</text>
</comment>
<evidence type="ECO:0000256" key="1">
    <source>
        <dbReference type="ARBA" id="ARBA00004651"/>
    </source>
</evidence>
<evidence type="ECO:0000256" key="11">
    <source>
        <dbReference type="SAM" id="MobiDB-lite"/>
    </source>
</evidence>
<evidence type="ECO:0000256" key="5">
    <source>
        <dbReference type="ARBA" id="ARBA00022737"/>
    </source>
</evidence>
<comment type="subcellular location">
    <subcellularLocation>
        <location evidence="1">Cell membrane</location>
        <topology evidence="1">Multi-pass membrane protein</topology>
    </subcellularLocation>
</comment>
<keyword evidence="5" id="KW-0677">Repeat</keyword>
<dbReference type="InterPro" id="IPR005170">
    <property type="entry name" value="Transptr-assoc_dom"/>
</dbReference>
<proteinExistence type="inferred from homology"/>
<dbReference type="Pfam" id="PF01595">
    <property type="entry name" value="CNNM"/>
    <property type="match status" value="1"/>
</dbReference>
<dbReference type="SMART" id="SM01091">
    <property type="entry name" value="CorC_HlyC"/>
    <property type="match status" value="1"/>
</dbReference>
<evidence type="ECO:0000313" key="15">
    <source>
        <dbReference type="Proteomes" id="UP000321234"/>
    </source>
</evidence>
<protein>
    <submittedName>
        <fullName evidence="14">HlyC/CorC family transporter</fullName>
    </submittedName>
</protein>
<dbReference type="InterPro" id="IPR002550">
    <property type="entry name" value="CNNM"/>
</dbReference>
<keyword evidence="7 9" id="KW-0129">CBS domain</keyword>
<accession>A0A5C8ZAJ1</accession>
<evidence type="ECO:0000259" key="12">
    <source>
        <dbReference type="PROSITE" id="PS51371"/>
    </source>
</evidence>
<dbReference type="InterPro" id="IPR000644">
    <property type="entry name" value="CBS_dom"/>
</dbReference>
<evidence type="ECO:0000256" key="4">
    <source>
        <dbReference type="ARBA" id="ARBA00022692"/>
    </source>
</evidence>
<dbReference type="EMBL" id="VKAC01000010">
    <property type="protein sequence ID" value="TXR55125.1"/>
    <property type="molecule type" value="Genomic_DNA"/>
</dbReference>
<dbReference type="InterPro" id="IPR016169">
    <property type="entry name" value="FAD-bd_PCMH_sub2"/>
</dbReference>
<dbReference type="PROSITE" id="PS51371">
    <property type="entry name" value="CBS"/>
    <property type="match status" value="2"/>
</dbReference>
<feature type="region of interest" description="Disordered" evidence="11">
    <location>
        <begin position="446"/>
        <end position="480"/>
    </location>
</feature>
<dbReference type="PROSITE" id="PS51846">
    <property type="entry name" value="CNNM"/>
    <property type="match status" value="1"/>
</dbReference>
<dbReference type="SUPFAM" id="SSF54631">
    <property type="entry name" value="CBS-domain pair"/>
    <property type="match status" value="1"/>
</dbReference>
<feature type="domain" description="CBS" evidence="12">
    <location>
        <begin position="222"/>
        <end position="282"/>
    </location>
</feature>
<dbReference type="Gene3D" id="3.30.465.10">
    <property type="match status" value="1"/>
</dbReference>
<feature type="domain" description="CNNM transmembrane" evidence="13">
    <location>
        <begin position="1"/>
        <end position="203"/>
    </location>
</feature>
<dbReference type="AlphaFoldDB" id="A0A5C8ZAJ1"/>
<feature type="compositionally biased region" description="Gly residues" evidence="11">
    <location>
        <begin position="454"/>
        <end position="464"/>
    </location>
</feature>
<evidence type="ECO:0000256" key="6">
    <source>
        <dbReference type="ARBA" id="ARBA00022989"/>
    </source>
</evidence>
<dbReference type="Proteomes" id="UP000321234">
    <property type="component" value="Unassembled WGS sequence"/>
</dbReference>
<dbReference type="PANTHER" id="PTHR43099">
    <property type="entry name" value="UPF0053 PROTEIN YRKA"/>
    <property type="match status" value="1"/>
</dbReference>
<evidence type="ECO:0000313" key="14">
    <source>
        <dbReference type="EMBL" id="TXR55125.1"/>
    </source>
</evidence>
<keyword evidence="6 10" id="KW-1133">Transmembrane helix</keyword>
<name>A0A5C8ZAJ1_9ACTN</name>
<dbReference type="InterPro" id="IPR044751">
    <property type="entry name" value="Ion_transp-like_CBS"/>
</dbReference>
<organism evidence="14 15">
    <name type="scientific">Quadrisphaera setariae</name>
    <dbReference type="NCBI Taxonomy" id="2593304"/>
    <lineage>
        <taxon>Bacteria</taxon>
        <taxon>Bacillati</taxon>
        <taxon>Actinomycetota</taxon>
        <taxon>Actinomycetes</taxon>
        <taxon>Kineosporiales</taxon>
        <taxon>Kineosporiaceae</taxon>
        <taxon>Quadrisphaera</taxon>
    </lineage>
</organism>
<keyword evidence="3" id="KW-1003">Cell membrane</keyword>
<evidence type="ECO:0000256" key="3">
    <source>
        <dbReference type="ARBA" id="ARBA00022475"/>
    </source>
</evidence>
<evidence type="ECO:0000256" key="2">
    <source>
        <dbReference type="ARBA" id="ARBA00006337"/>
    </source>
</evidence>
<feature type="compositionally biased region" description="Basic and acidic residues" evidence="11">
    <location>
        <begin position="468"/>
        <end position="480"/>
    </location>
</feature>
<dbReference type="PANTHER" id="PTHR43099:SF6">
    <property type="entry name" value="UPF0053 PROTEIN RV1842C"/>
    <property type="match status" value="1"/>
</dbReference>
<evidence type="ECO:0000256" key="7">
    <source>
        <dbReference type="ARBA" id="ARBA00023122"/>
    </source>
</evidence>
<sequence length="480" mass="50410">MTELLLLLTAAALVVACGGFVAAEFSLLTVDRATVERDAEGGDRRAAGTLDALRNLSTQLSGAQVGITITNLAIGYLAEPAIGRLIAPVLADVGITGGTATAVSVALALALSTLGTMVFGELVPKNLAISLPYATAYAVQGFSRGFARAMAWPIRLLNGMANALLRGLFRTEPQEELASARSADELLSLVRRSAEQGTLEEETAALVQRSLAFSGRRAADVMTPRIRVRTLSADDDLTELVAAVHDSGRSRFPVTGSDQDDVLGVVHARQALLVPPEEATGVLLRDVVEAPALVPETLELDELLDQLKGSPLQLAVVVDEYGGFAGVVTFEDLVEEIVGEVVDEHDVVTSTVREDGEGGWLLSGLLRPDEVAARTGVQLPEHPDYETVAGLVLRELGRLPGVGEHARVVVTTAEVDDDGLPVERPAELRVEARDGLRLDVVHLRLREPGDDGDGGAGGTAGADGTGRSSRDGAGDEEGHR</sequence>
<dbReference type="Pfam" id="PF00571">
    <property type="entry name" value="CBS"/>
    <property type="match status" value="2"/>
</dbReference>
<dbReference type="InterPro" id="IPR036318">
    <property type="entry name" value="FAD-bd_PCMH-like_sf"/>
</dbReference>
<keyword evidence="8 10" id="KW-0472">Membrane</keyword>
<dbReference type="InterPro" id="IPR051676">
    <property type="entry name" value="UPF0053_domain"/>
</dbReference>
<reference evidence="14 15" key="1">
    <citation type="submission" date="2019-07" db="EMBL/GenBank/DDBJ databases">
        <title>Quadrisphaera sp. strain DD2A genome sequencing and assembly.</title>
        <authorList>
            <person name="Kim I."/>
        </authorList>
    </citation>
    <scope>NUCLEOTIDE SEQUENCE [LARGE SCALE GENOMIC DNA]</scope>
    <source>
        <strain evidence="14 15">DD2A</strain>
    </source>
</reference>
<evidence type="ECO:0000256" key="10">
    <source>
        <dbReference type="PROSITE-ProRule" id="PRU01193"/>
    </source>
</evidence>
<gene>
    <name evidence="14" type="ORF">FMM08_16710</name>
</gene>
<dbReference type="Gene3D" id="3.10.580.10">
    <property type="entry name" value="CBS-domain"/>
    <property type="match status" value="1"/>
</dbReference>
<comment type="caution">
    <text evidence="14">The sequence shown here is derived from an EMBL/GenBank/DDBJ whole genome shotgun (WGS) entry which is preliminary data.</text>
</comment>
<keyword evidence="4 10" id="KW-0812">Transmembrane</keyword>
<evidence type="ECO:0000256" key="9">
    <source>
        <dbReference type="PROSITE-ProRule" id="PRU00703"/>
    </source>
</evidence>
<dbReference type="InterPro" id="IPR046342">
    <property type="entry name" value="CBS_dom_sf"/>
</dbReference>
<dbReference type="OrthoDB" id="110231at2"/>
<evidence type="ECO:0000256" key="8">
    <source>
        <dbReference type="ARBA" id="ARBA00023136"/>
    </source>
</evidence>
<evidence type="ECO:0000259" key="13">
    <source>
        <dbReference type="PROSITE" id="PS51846"/>
    </source>
</evidence>
<dbReference type="GO" id="GO:0050660">
    <property type="term" value="F:flavin adenine dinucleotide binding"/>
    <property type="evidence" value="ECO:0007669"/>
    <property type="project" value="InterPro"/>
</dbReference>